<sequence length="338" mass="38787">MMNNKKGIKIITLYGNKVGGTEKAASDLRNVLSTKYRCNIEYLFDNVTKNNINKIDQCLMFFKILFKLQYEDVCITTDYATYCLLIIASLFKKKFKHIIMWEHVPKDRNGKFWLFLEHAFSLSSKADTIITLSELEYSKWNNPSAKKILIINNAISTNGNELYKSRINNKEGLVYVGRVTKDKGVERLIDAFLEFFPDNINLKIVGDGDELERLKYRYKNKENVIFLGQRDNIAQILSQSKVFVSGSYYECFPISILEAMSLSLPIVSFDQSGGTESVLSKAGCGFIVSTGQEFFEKINLMLKDDNYLSLGERGYNFVSKNYNPEKYSESWIKVLDGL</sequence>
<evidence type="ECO:0000259" key="1">
    <source>
        <dbReference type="Pfam" id="PF00534"/>
    </source>
</evidence>
<organism evidence="2">
    <name type="scientific">Vibrio parahaemolyticus</name>
    <dbReference type="NCBI Taxonomy" id="670"/>
    <lineage>
        <taxon>Bacteria</taxon>
        <taxon>Pseudomonadati</taxon>
        <taxon>Pseudomonadota</taxon>
        <taxon>Gammaproteobacteria</taxon>
        <taxon>Vibrionales</taxon>
        <taxon>Vibrionaceae</taxon>
        <taxon>Vibrio</taxon>
    </lineage>
</organism>
<dbReference type="GO" id="GO:0016757">
    <property type="term" value="F:glycosyltransferase activity"/>
    <property type="evidence" value="ECO:0007669"/>
    <property type="project" value="InterPro"/>
</dbReference>
<reference evidence="2" key="1">
    <citation type="journal article" date="2019" name="Int. J. Food Microbiol.">
        <title>Developing a novel molecular serotyping system based on capsular polysaccharide synthesis gene clusters of Vibrio parahaemolyticus.</title>
        <authorList>
            <person name="Pang Y."/>
            <person name="Guo X."/>
            <person name="Tian X."/>
            <person name="Liu F."/>
            <person name="Wang L."/>
            <person name="Wu J."/>
            <person name="Zhang S."/>
            <person name="Li S."/>
            <person name="Liu B."/>
        </authorList>
    </citation>
    <scope>NUCLEOTIDE SEQUENCE</scope>
    <source>
        <strain evidence="2">G3503</strain>
    </source>
</reference>
<gene>
    <name evidence="2" type="primary">wdaE</name>
</gene>
<dbReference type="Pfam" id="PF00534">
    <property type="entry name" value="Glycos_transf_1"/>
    <property type="match status" value="1"/>
</dbReference>
<proteinExistence type="predicted"/>
<feature type="domain" description="Glycosyl transferase family 1" evidence="1">
    <location>
        <begin position="168"/>
        <end position="309"/>
    </location>
</feature>
<accession>A0A5P5X5W0</accession>
<dbReference type="GO" id="GO:1901135">
    <property type="term" value="P:carbohydrate derivative metabolic process"/>
    <property type="evidence" value="ECO:0007669"/>
    <property type="project" value="UniProtKB-ARBA"/>
</dbReference>
<dbReference type="RefSeq" id="WP_079858330.1">
    <property type="nucleotide sequence ID" value="NZ_JBJJKL010000007.1"/>
</dbReference>
<dbReference type="PANTHER" id="PTHR12526">
    <property type="entry name" value="GLYCOSYLTRANSFERASE"/>
    <property type="match status" value="1"/>
</dbReference>
<dbReference type="AlphaFoldDB" id="A0A5P5X5W0"/>
<dbReference type="EMBL" id="MK473655">
    <property type="protein sequence ID" value="QFF90620.1"/>
    <property type="molecule type" value="Genomic_DNA"/>
</dbReference>
<name>A0A5P5X5W0_VIBPH</name>
<dbReference type="Gene3D" id="3.40.50.2000">
    <property type="entry name" value="Glycogen Phosphorylase B"/>
    <property type="match status" value="2"/>
</dbReference>
<dbReference type="SUPFAM" id="SSF53756">
    <property type="entry name" value="UDP-Glycosyltransferase/glycogen phosphorylase"/>
    <property type="match status" value="1"/>
</dbReference>
<protein>
    <submittedName>
        <fullName evidence="2">WdaE</fullName>
    </submittedName>
</protein>
<dbReference type="PANTHER" id="PTHR12526:SF630">
    <property type="entry name" value="GLYCOSYLTRANSFERASE"/>
    <property type="match status" value="1"/>
</dbReference>
<evidence type="ECO:0000313" key="2">
    <source>
        <dbReference type="EMBL" id="QFF90620.1"/>
    </source>
</evidence>
<dbReference type="InterPro" id="IPR001296">
    <property type="entry name" value="Glyco_trans_1"/>
</dbReference>